<dbReference type="Pfam" id="PF09945">
    <property type="entry name" value="DUF2177"/>
    <property type="match status" value="1"/>
</dbReference>
<keyword evidence="1" id="KW-1133">Transmembrane helix</keyword>
<keyword evidence="1" id="KW-0812">Transmembrane</keyword>
<organism evidence="2 3">
    <name type="scientific">Sulfitobacter guttiformis</name>
    <dbReference type="NCBI Taxonomy" id="74349"/>
    <lineage>
        <taxon>Bacteria</taxon>
        <taxon>Pseudomonadati</taxon>
        <taxon>Pseudomonadota</taxon>
        <taxon>Alphaproteobacteria</taxon>
        <taxon>Rhodobacterales</taxon>
        <taxon>Roseobacteraceae</taxon>
        <taxon>Sulfitobacter</taxon>
    </lineage>
</organism>
<keyword evidence="1" id="KW-0472">Membrane</keyword>
<name>A0A420DI60_9RHOB</name>
<dbReference type="RefSeq" id="WP_025062058.1">
    <property type="nucleotide sequence ID" value="NZ_RAQK01000002.1"/>
</dbReference>
<gene>
    <name evidence="2" type="ORF">C8N30_3004</name>
</gene>
<evidence type="ECO:0000256" key="1">
    <source>
        <dbReference type="SAM" id="Phobius"/>
    </source>
</evidence>
<accession>A0A420DI60</accession>
<feature type="transmembrane region" description="Helical" evidence="1">
    <location>
        <begin position="73"/>
        <end position="91"/>
    </location>
</feature>
<comment type="caution">
    <text evidence="2">The sequence shown here is derived from an EMBL/GenBank/DDBJ whole genome shotgun (WGS) entry which is preliminary data.</text>
</comment>
<evidence type="ECO:0000313" key="2">
    <source>
        <dbReference type="EMBL" id="RKE93902.1"/>
    </source>
</evidence>
<sequence>MSYAIVYLISFVAFLIIDFVGLSYLIKPIFSRDIGHLMIEDFRVVPAFLFYAFLIFVVMWFVGWPALEGDKSLLWVFGSAALIGAASYGTFEFTNYAILRDWTPTLVMVDLTWGTLVTGATAAIGVAATRAIGV</sequence>
<feature type="transmembrane region" description="Helical" evidence="1">
    <location>
        <begin position="6"/>
        <end position="26"/>
    </location>
</feature>
<protein>
    <submittedName>
        <fullName evidence="2">Putative membrane protein</fullName>
    </submittedName>
</protein>
<dbReference type="AlphaFoldDB" id="A0A420DI60"/>
<dbReference type="EMBL" id="RAQK01000002">
    <property type="protein sequence ID" value="RKE93902.1"/>
    <property type="molecule type" value="Genomic_DNA"/>
</dbReference>
<reference evidence="2 3" key="1">
    <citation type="submission" date="2018-09" db="EMBL/GenBank/DDBJ databases">
        <title>Genomic Encyclopedia of Archaeal and Bacterial Type Strains, Phase II (KMG-II): from individual species to whole genera.</title>
        <authorList>
            <person name="Goeker M."/>
        </authorList>
    </citation>
    <scope>NUCLEOTIDE SEQUENCE [LARGE SCALE GENOMIC DNA]</scope>
    <source>
        <strain evidence="2 3">DSM 11458</strain>
    </source>
</reference>
<keyword evidence="3" id="KW-1185">Reference proteome</keyword>
<dbReference type="OrthoDB" id="166547at2"/>
<feature type="transmembrane region" description="Helical" evidence="1">
    <location>
        <begin position="47"/>
        <end position="67"/>
    </location>
</feature>
<proteinExistence type="predicted"/>
<dbReference type="STRING" id="1443111.Z949_1512"/>
<dbReference type="Proteomes" id="UP000284407">
    <property type="component" value="Unassembled WGS sequence"/>
</dbReference>
<evidence type="ECO:0000313" key="3">
    <source>
        <dbReference type="Proteomes" id="UP000284407"/>
    </source>
</evidence>
<dbReference type="InterPro" id="IPR018687">
    <property type="entry name" value="DUF2177_membr"/>
</dbReference>